<gene>
    <name evidence="2" type="ORF">J9B83_00955</name>
</gene>
<dbReference type="InterPro" id="IPR022529">
    <property type="entry name" value="DUF3530"/>
</dbReference>
<protein>
    <submittedName>
        <fullName evidence="2">Alpha/beta hydrolase family protein</fullName>
    </submittedName>
</protein>
<feature type="signal peptide" evidence="1">
    <location>
        <begin position="1"/>
        <end position="25"/>
    </location>
</feature>
<keyword evidence="1" id="KW-0732">Signal</keyword>
<evidence type="ECO:0000313" key="2">
    <source>
        <dbReference type="EMBL" id="MBR7887491.1"/>
    </source>
</evidence>
<evidence type="ECO:0000256" key="1">
    <source>
        <dbReference type="SAM" id="SignalP"/>
    </source>
</evidence>
<accession>A0ABS5H707</accession>
<dbReference type="GO" id="GO:0016787">
    <property type="term" value="F:hydrolase activity"/>
    <property type="evidence" value="ECO:0007669"/>
    <property type="project" value="UniProtKB-KW"/>
</dbReference>
<comment type="caution">
    <text evidence="2">The sequence shown here is derived from an EMBL/GenBank/DDBJ whole genome shotgun (WGS) entry which is preliminary data.</text>
</comment>
<dbReference type="EMBL" id="JAGSSV010000001">
    <property type="protein sequence ID" value="MBR7887491.1"/>
    <property type="molecule type" value="Genomic_DNA"/>
</dbReference>
<keyword evidence="3" id="KW-1185">Reference proteome</keyword>
<reference evidence="3" key="2">
    <citation type="submission" date="2023-07" db="EMBL/GenBank/DDBJ databases">
        <title>Marinomonas vulgaris A79, complete genome.</title>
        <authorList>
            <person name="Ying J.-J."/>
        </authorList>
    </citation>
    <scope>NUCLEOTIDE SEQUENCE [LARGE SCALE GENOMIC DNA]</scope>
    <source>
        <strain evidence="3">A79</strain>
    </source>
</reference>
<dbReference type="InterPro" id="IPR029058">
    <property type="entry name" value="AB_hydrolase_fold"/>
</dbReference>
<proteinExistence type="predicted"/>
<sequence>MKKIRPLLCASLALNCLATSTMTWAEEAGTAVPSTNDSDSLYASPQPQKSRLEALTSSLSIRRLDHQIQTLNADDTPFLALYKASETSSTQGCVILLHGDNQHPDWPDAIAPLRNALPQYSWCTFSIEVPDIIKRGQAINTTATADKEEGGEDTDNAQTPTEFELPDQAAIFARIQATIEQANAQDMTQLILLGYRTGASYALTFTAQNPDATRALALIDIDVPKQQNTDPVSEYELAQRIRRVNQPVLDYYVMRSGSEQFATWRQQAANQRVADNATYLQLDALPVPLSGEENKATLIQTVRGFLKQQTTQINQRNTLPSVEKGLFY</sequence>
<feature type="chain" id="PRO_5047172813" evidence="1">
    <location>
        <begin position="26"/>
        <end position="328"/>
    </location>
</feature>
<dbReference type="RefSeq" id="WP_211534800.1">
    <property type="nucleotide sequence ID" value="NZ_JAGSSV010000001.1"/>
</dbReference>
<organism evidence="2 3">
    <name type="scientific">Marinomonas vulgaris</name>
    <dbReference type="NCBI Taxonomy" id="2823372"/>
    <lineage>
        <taxon>Bacteria</taxon>
        <taxon>Pseudomonadati</taxon>
        <taxon>Pseudomonadota</taxon>
        <taxon>Gammaproteobacteria</taxon>
        <taxon>Oceanospirillales</taxon>
        <taxon>Oceanospirillaceae</taxon>
        <taxon>Marinomonas</taxon>
    </lineage>
</organism>
<evidence type="ECO:0000313" key="3">
    <source>
        <dbReference type="Proteomes" id="UP000679722"/>
    </source>
</evidence>
<name>A0ABS5H707_9GAMM</name>
<dbReference type="Proteomes" id="UP000679722">
    <property type="component" value="Unassembled WGS sequence"/>
</dbReference>
<dbReference type="Gene3D" id="3.40.50.1820">
    <property type="entry name" value="alpha/beta hydrolase"/>
    <property type="match status" value="1"/>
</dbReference>
<keyword evidence="2" id="KW-0378">Hydrolase</keyword>
<reference evidence="2 3" key="1">
    <citation type="submission" date="2021-04" db="EMBL/GenBank/DDBJ databases">
        <authorList>
            <person name="Sun C."/>
        </authorList>
    </citation>
    <scope>NUCLEOTIDE SEQUENCE [LARGE SCALE GENOMIC DNA]</scope>
    <source>
        <strain evidence="2 3">A79</strain>
    </source>
</reference>
<dbReference type="Pfam" id="PF12048">
    <property type="entry name" value="DUF3530"/>
    <property type="match status" value="1"/>
</dbReference>
<dbReference type="SUPFAM" id="SSF53474">
    <property type="entry name" value="alpha/beta-Hydrolases"/>
    <property type="match status" value="1"/>
</dbReference>